<organism evidence="5 6">
    <name type="scientific">Athelia psychrophila</name>
    <dbReference type="NCBI Taxonomy" id="1759441"/>
    <lineage>
        <taxon>Eukaryota</taxon>
        <taxon>Fungi</taxon>
        <taxon>Dikarya</taxon>
        <taxon>Basidiomycota</taxon>
        <taxon>Agaricomycotina</taxon>
        <taxon>Agaricomycetes</taxon>
        <taxon>Agaricomycetidae</taxon>
        <taxon>Atheliales</taxon>
        <taxon>Atheliaceae</taxon>
        <taxon>Athelia</taxon>
    </lineage>
</organism>
<dbReference type="InterPro" id="IPR051209">
    <property type="entry name" value="FAD-bind_Monooxygenase_sf"/>
</dbReference>
<evidence type="ECO:0000313" key="6">
    <source>
        <dbReference type="Proteomes" id="UP000076532"/>
    </source>
</evidence>
<dbReference type="PANTHER" id="PTHR42877:SF4">
    <property type="entry name" value="FAD_NAD(P)-BINDING DOMAIN-CONTAINING PROTEIN-RELATED"/>
    <property type="match status" value="1"/>
</dbReference>
<evidence type="ECO:0000256" key="3">
    <source>
        <dbReference type="ARBA" id="ARBA00022827"/>
    </source>
</evidence>
<evidence type="ECO:0000313" key="5">
    <source>
        <dbReference type="EMBL" id="KZP12596.1"/>
    </source>
</evidence>
<gene>
    <name evidence="5" type="ORF">FIBSPDRAFT_1049976</name>
</gene>
<dbReference type="Gene3D" id="3.50.50.60">
    <property type="entry name" value="FAD/NAD(P)-binding domain"/>
    <property type="match status" value="2"/>
</dbReference>
<keyword evidence="4" id="KW-0560">Oxidoreductase</keyword>
<keyword evidence="6" id="KW-1185">Reference proteome</keyword>
<dbReference type="SUPFAM" id="SSF51905">
    <property type="entry name" value="FAD/NAD(P)-binding domain"/>
    <property type="match status" value="1"/>
</dbReference>
<dbReference type="Pfam" id="PF00743">
    <property type="entry name" value="FMO-like"/>
    <property type="match status" value="1"/>
</dbReference>
<comment type="similarity">
    <text evidence="1">Belongs to the FAD-binding monooxygenase family.</text>
</comment>
<accession>A0A166BFK8</accession>
<dbReference type="InterPro" id="IPR000960">
    <property type="entry name" value="Flavin_mOase"/>
</dbReference>
<evidence type="ECO:0000256" key="4">
    <source>
        <dbReference type="ARBA" id="ARBA00023002"/>
    </source>
</evidence>
<keyword evidence="2" id="KW-0285">Flavoprotein</keyword>
<dbReference type="GO" id="GO:0050660">
    <property type="term" value="F:flavin adenine dinucleotide binding"/>
    <property type="evidence" value="ECO:0007669"/>
    <property type="project" value="InterPro"/>
</dbReference>
<dbReference type="InterPro" id="IPR036188">
    <property type="entry name" value="FAD/NAD-bd_sf"/>
</dbReference>
<name>A0A166BFK8_9AGAM</name>
<dbReference type="InterPro" id="IPR020946">
    <property type="entry name" value="Flavin_mOase-like"/>
</dbReference>
<evidence type="ECO:0000256" key="1">
    <source>
        <dbReference type="ARBA" id="ARBA00010139"/>
    </source>
</evidence>
<dbReference type="PANTHER" id="PTHR42877">
    <property type="entry name" value="L-ORNITHINE N(5)-MONOOXYGENASE-RELATED"/>
    <property type="match status" value="1"/>
</dbReference>
<sequence length="486" mass="54022">MSNTDSTNTSATAAPRVIIIGAGLAGIAMAVAIKDQLGHNNFTIFERADAVGGTWRDNTYPGCGSDVPGHWYSLSSELNPNWSSYFAEQPELRAYWEGIWRKHGLGAHTVFNTSVTFSEWDGPACLWRVSTVDGGTGERRVEEAAVVINAIGGFMSPNFPKDVPGKENFKGEVFHSARWRHDVDLKGKRVAVIGNGCSAAQFVPRISQDPSVELVNFARTPQWYFPRKHNYIAGIVRQMLILYIKATAPTEYHEVLVPSFSPGCKRIIVDPSYLSCLNRPNVSLSFAPVAGIVPTGIELKSGEVHECDVIIFGTGFSLDATDIETKGRNGLTLTEWYKTQRGPTAYKGTMAPGFPNFFQILGPNTATGHASIIFSNEVQISLTIQLLRPLLCPQDKHTQYRAIEVKESACDEYNVWLQERLGDSVWTECTSYYRAGMDGKNFSTFPGPLALYWHVARNPVWDHYVTDKDFDGIVYRDNAETFKRIQ</sequence>
<protein>
    <submittedName>
        <fullName evidence="5">FAD/NAD(P)-binding domain-containing protein</fullName>
    </submittedName>
</protein>
<dbReference type="AlphaFoldDB" id="A0A166BFK8"/>
<reference evidence="5 6" key="1">
    <citation type="journal article" date="2016" name="Mol. Biol. Evol.">
        <title>Comparative Genomics of Early-Diverging Mushroom-Forming Fungi Provides Insights into the Origins of Lignocellulose Decay Capabilities.</title>
        <authorList>
            <person name="Nagy L.G."/>
            <person name="Riley R."/>
            <person name="Tritt A."/>
            <person name="Adam C."/>
            <person name="Daum C."/>
            <person name="Floudas D."/>
            <person name="Sun H."/>
            <person name="Yadav J.S."/>
            <person name="Pangilinan J."/>
            <person name="Larsson K.H."/>
            <person name="Matsuura K."/>
            <person name="Barry K."/>
            <person name="Labutti K."/>
            <person name="Kuo R."/>
            <person name="Ohm R.A."/>
            <person name="Bhattacharya S.S."/>
            <person name="Shirouzu T."/>
            <person name="Yoshinaga Y."/>
            <person name="Martin F.M."/>
            <person name="Grigoriev I.V."/>
            <person name="Hibbett D.S."/>
        </authorList>
    </citation>
    <scope>NUCLEOTIDE SEQUENCE [LARGE SCALE GENOMIC DNA]</scope>
    <source>
        <strain evidence="5 6">CBS 109695</strain>
    </source>
</reference>
<dbReference type="GO" id="GO:0004499">
    <property type="term" value="F:N,N-dimethylaniline monooxygenase activity"/>
    <property type="evidence" value="ECO:0007669"/>
    <property type="project" value="InterPro"/>
</dbReference>
<dbReference type="EMBL" id="KV417645">
    <property type="protein sequence ID" value="KZP12596.1"/>
    <property type="molecule type" value="Genomic_DNA"/>
</dbReference>
<evidence type="ECO:0000256" key="2">
    <source>
        <dbReference type="ARBA" id="ARBA00022630"/>
    </source>
</evidence>
<proteinExistence type="inferred from homology"/>
<keyword evidence="3" id="KW-0274">FAD</keyword>
<dbReference type="OrthoDB" id="74360at2759"/>
<dbReference type="STRING" id="436010.A0A166BFK8"/>
<dbReference type="Proteomes" id="UP000076532">
    <property type="component" value="Unassembled WGS sequence"/>
</dbReference>
<dbReference type="PRINTS" id="PR00370">
    <property type="entry name" value="FMOXYGENASE"/>
</dbReference>
<dbReference type="GO" id="GO:0050661">
    <property type="term" value="F:NADP binding"/>
    <property type="evidence" value="ECO:0007669"/>
    <property type="project" value="InterPro"/>
</dbReference>